<comment type="caution">
    <text evidence="6">The sequence shown here is derived from an EMBL/GenBank/DDBJ whole genome shotgun (WGS) entry which is preliminary data.</text>
</comment>
<dbReference type="Pfam" id="PF12852">
    <property type="entry name" value="Cupin_6"/>
    <property type="match status" value="1"/>
</dbReference>
<organism evidence="6 7">
    <name type="scientific">Nocardia stercoris</name>
    <dbReference type="NCBI Taxonomy" id="2483361"/>
    <lineage>
        <taxon>Bacteria</taxon>
        <taxon>Bacillati</taxon>
        <taxon>Actinomycetota</taxon>
        <taxon>Actinomycetes</taxon>
        <taxon>Mycobacteriales</taxon>
        <taxon>Nocardiaceae</taxon>
        <taxon>Nocardia</taxon>
    </lineage>
</organism>
<evidence type="ECO:0000313" key="7">
    <source>
        <dbReference type="Proteomes" id="UP000279275"/>
    </source>
</evidence>
<evidence type="ECO:0000256" key="2">
    <source>
        <dbReference type="ARBA" id="ARBA00023125"/>
    </source>
</evidence>
<gene>
    <name evidence="6" type="ORF">EBN03_17845</name>
</gene>
<dbReference type="InterPro" id="IPR014710">
    <property type="entry name" value="RmlC-like_jellyroll"/>
</dbReference>
<dbReference type="AlphaFoldDB" id="A0A3M2L0J4"/>
<reference evidence="6 7" key="1">
    <citation type="submission" date="2018-10" db="EMBL/GenBank/DDBJ databases">
        <title>Isolation from cow dung.</title>
        <authorList>
            <person name="Ling L."/>
        </authorList>
    </citation>
    <scope>NUCLEOTIDE SEQUENCE [LARGE SCALE GENOMIC DNA]</scope>
    <source>
        <strain evidence="6 7">NEAU-LL90</strain>
    </source>
</reference>
<dbReference type="InterPro" id="IPR050204">
    <property type="entry name" value="AraC_XylS_family_regulators"/>
</dbReference>
<dbReference type="EMBL" id="RFFH01000007">
    <property type="protein sequence ID" value="RMI31237.1"/>
    <property type="molecule type" value="Genomic_DNA"/>
</dbReference>
<dbReference type="PROSITE" id="PS01124">
    <property type="entry name" value="HTH_ARAC_FAMILY_2"/>
    <property type="match status" value="1"/>
</dbReference>
<dbReference type="SMART" id="SM00342">
    <property type="entry name" value="HTH_ARAC"/>
    <property type="match status" value="1"/>
</dbReference>
<dbReference type="Gene3D" id="1.10.10.60">
    <property type="entry name" value="Homeodomain-like"/>
    <property type="match status" value="2"/>
</dbReference>
<dbReference type="Pfam" id="PF12833">
    <property type="entry name" value="HTH_18"/>
    <property type="match status" value="1"/>
</dbReference>
<keyword evidence="2" id="KW-0238">DNA-binding</keyword>
<dbReference type="Proteomes" id="UP000279275">
    <property type="component" value="Unassembled WGS sequence"/>
</dbReference>
<dbReference type="PROSITE" id="PS00041">
    <property type="entry name" value="HTH_ARAC_FAMILY_1"/>
    <property type="match status" value="1"/>
</dbReference>
<evidence type="ECO:0000256" key="3">
    <source>
        <dbReference type="ARBA" id="ARBA00023163"/>
    </source>
</evidence>
<dbReference type="InterPro" id="IPR018060">
    <property type="entry name" value="HTH_AraC"/>
</dbReference>
<dbReference type="Gene3D" id="2.60.120.10">
    <property type="entry name" value="Jelly Rolls"/>
    <property type="match status" value="1"/>
</dbReference>
<feature type="domain" description="HTH araC/xylS-type" evidence="5">
    <location>
        <begin position="233"/>
        <end position="331"/>
    </location>
</feature>
<dbReference type="InterPro" id="IPR009057">
    <property type="entry name" value="Homeodomain-like_sf"/>
</dbReference>
<name>A0A3M2L0J4_9NOCA</name>
<evidence type="ECO:0000313" key="6">
    <source>
        <dbReference type="EMBL" id="RMI31237.1"/>
    </source>
</evidence>
<dbReference type="GO" id="GO:0043565">
    <property type="term" value="F:sequence-specific DNA binding"/>
    <property type="evidence" value="ECO:0007669"/>
    <property type="project" value="InterPro"/>
</dbReference>
<dbReference type="SUPFAM" id="SSF46689">
    <property type="entry name" value="Homeodomain-like"/>
    <property type="match status" value="2"/>
</dbReference>
<dbReference type="InterPro" id="IPR011051">
    <property type="entry name" value="RmlC_Cupin_sf"/>
</dbReference>
<protein>
    <submittedName>
        <fullName evidence="6">AraC family transcriptional regulator</fullName>
    </submittedName>
</protein>
<keyword evidence="1" id="KW-0805">Transcription regulation</keyword>
<keyword evidence="3" id="KW-0804">Transcription</keyword>
<accession>A0A3M2L0J4</accession>
<dbReference type="SUPFAM" id="SSF51182">
    <property type="entry name" value="RmlC-like cupins"/>
    <property type="match status" value="1"/>
</dbReference>
<dbReference type="InterPro" id="IPR018062">
    <property type="entry name" value="HTH_AraC-typ_CS"/>
</dbReference>
<dbReference type="InterPro" id="IPR032783">
    <property type="entry name" value="AraC_lig"/>
</dbReference>
<dbReference type="PANTHER" id="PTHR46796">
    <property type="entry name" value="HTH-TYPE TRANSCRIPTIONAL ACTIVATOR RHAS-RELATED"/>
    <property type="match status" value="1"/>
</dbReference>
<dbReference type="PANTHER" id="PTHR46796:SF13">
    <property type="entry name" value="HTH-TYPE TRANSCRIPTIONAL ACTIVATOR RHAS"/>
    <property type="match status" value="1"/>
</dbReference>
<evidence type="ECO:0000259" key="5">
    <source>
        <dbReference type="PROSITE" id="PS01124"/>
    </source>
</evidence>
<evidence type="ECO:0000256" key="1">
    <source>
        <dbReference type="ARBA" id="ARBA00023015"/>
    </source>
</evidence>
<keyword evidence="7" id="KW-1185">Reference proteome</keyword>
<dbReference type="GO" id="GO:0003700">
    <property type="term" value="F:DNA-binding transcription factor activity"/>
    <property type="evidence" value="ECO:0007669"/>
    <property type="project" value="InterPro"/>
</dbReference>
<evidence type="ECO:0000256" key="4">
    <source>
        <dbReference type="SAM" id="MobiDB-lite"/>
    </source>
</evidence>
<proteinExistence type="predicted"/>
<sequence>MSDHSRRTCLPVPYSCAFVSSGRYRCSMDVLADVLSATKMGGTVAAVVRASGPWGISFPDLPIAAFHYVAEGECWLRRAGYEPLRLGAGDLVLLPAGAGHVMAGESSGPTVEFDELARAFGETPAVVVDLPGSGPAARILCGGFRFDAHSTHPMVRLPPLLWLKDIAAQGPDVAAVLRMLTTELCGPQPGTATVADRLVDVLFVHILRHWATGHGVPVGGSTWLRALDDAPVSAAVSLMHRCPERAWTVALLAKETGVSRATLYRRFTRLVGEPPLAYLTRWRMEITARRLRETDDTIAIITETVGYTSEFALSKAFRRHHGVSPSRYRATHRRTGSAVAGPTPDPQAGAPVGSR</sequence>
<feature type="region of interest" description="Disordered" evidence="4">
    <location>
        <begin position="324"/>
        <end position="355"/>
    </location>
</feature>